<dbReference type="InterPro" id="IPR004704">
    <property type="entry name" value="PTS_IID_man"/>
</dbReference>
<dbReference type="KEGG" id="xak:KIMC2_04580"/>
<dbReference type="GO" id="GO:0009401">
    <property type="term" value="P:phosphoenolpyruvate-dependent sugar phosphotransferase system"/>
    <property type="evidence" value="ECO:0007669"/>
    <property type="project" value="InterPro"/>
</dbReference>
<gene>
    <name evidence="2" type="primary">PTS-EII_2</name>
    <name evidence="2" type="ORF">KIMC2_04580</name>
</gene>
<evidence type="ECO:0000256" key="1">
    <source>
        <dbReference type="SAM" id="Phobius"/>
    </source>
</evidence>
<accession>A0AAU9CU54</accession>
<dbReference type="EMBL" id="AP026801">
    <property type="protein sequence ID" value="BDR55896.1"/>
    <property type="molecule type" value="Genomic_DNA"/>
</dbReference>
<evidence type="ECO:0000313" key="2">
    <source>
        <dbReference type="EMBL" id="BDR55896.1"/>
    </source>
</evidence>
<dbReference type="RefSeq" id="WP_317697610.1">
    <property type="nucleotide sequence ID" value="NZ_AP026801.1"/>
</dbReference>
<dbReference type="PROSITE" id="PS51108">
    <property type="entry name" value="PTS_EIID"/>
    <property type="match status" value="1"/>
</dbReference>
<dbReference type="GO" id="GO:0005886">
    <property type="term" value="C:plasma membrane"/>
    <property type="evidence" value="ECO:0007669"/>
    <property type="project" value="TreeGrafter"/>
</dbReference>
<keyword evidence="1" id="KW-0812">Transmembrane</keyword>
<dbReference type="InterPro" id="IPR050303">
    <property type="entry name" value="GatZ_KbaZ_carbometab"/>
</dbReference>
<feature type="transmembrane region" description="Helical" evidence="1">
    <location>
        <begin position="251"/>
        <end position="272"/>
    </location>
</feature>
<feature type="transmembrane region" description="Helical" evidence="1">
    <location>
        <begin position="123"/>
        <end position="150"/>
    </location>
</feature>
<sequence>MENSNNQNNKITKKDLNKVFWRMQCLNFTNNFQSMQAIGFLSSFVPVLKRLYHDKPKEEKVNAMKRHLQFFNSHVNADALILGISAAVEETTSEDEKETVTAIKTGLMGPLAGIGDSVLKFTWLPICGSIGASLAFSGSILGPIIMFLMYNIVNVGTKYYGIHWGYSKGIELISGSGSNVLQRLSNMANVVGLTVIGALVASVVKVNIIAKISAGKNTIKFQDMFDKVMPGLFSLLVTIAVYQILKKTNGKHAPLLILSIMIISIVLTYLGVFG</sequence>
<organism evidence="2 3">
    <name type="scientific">Xylocopilactobacillus apis</name>
    <dbReference type="NCBI Taxonomy" id="2932183"/>
    <lineage>
        <taxon>Bacteria</taxon>
        <taxon>Bacillati</taxon>
        <taxon>Bacillota</taxon>
        <taxon>Bacilli</taxon>
        <taxon>Lactobacillales</taxon>
        <taxon>Lactobacillaceae</taxon>
        <taxon>Xylocopilactobacillus</taxon>
    </lineage>
</organism>
<protein>
    <submittedName>
        <fullName evidence="2">PTS mannose transporter subunit IID</fullName>
    </submittedName>
</protein>
<reference evidence="2 3" key="1">
    <citation type="journal article" date="2023" name="Microbiol. Spectr.">
        <title>Symbiosis of Carpenter Bees with Uncharacterized Lactic Acid Bacteria Showing NAD Auxotrophy.</title>
        <authorList>
            <person name="Kawasaki S."/>
            <person name="Ozawa K."/>
            <person name="Mori T."/>
            <person name="Yamamoto A."/>
            <person name="Ito M."/>
            <person name="Ohkuma M."/>
            <person name="Sakamoto M."/>
            <person name="Matsutani M."/>
        </authorList>
    </citation>
    <scope>NUCLEOTIDE SEQUENCE [LARGE SCALE GENOMIC DNA]</scope>
    <source>
        <strain evidence="2 3">KimC2</strain>
    </source>
</reference>
<proteinExistence type="predicted"/>
<dbReference type="AlphaFoldDB" id="A0AAU9CU54"/>
<feature type="transmembrane region" description="Helical" evidence="1">
    <location>
        <begin position="228"/>
        <end position="245"/>
    </location>
</feature>
<evidence type="ECO:0000313" key="3">
    <source>
        <dbReference type="Proteomes" id="UP001321804"/>
    </source>
</evidence>
<keyword evidence="1" id="KW-0472">Membrane</keyword>
<dbReference type="PANTHER" id="PTHR32502">
    <property type="entry name" value="N-ACETYLGALACTOSAMINE PERMEASE II COMPONENT-RELATED"/>
    <property type="match status" value="1"/>
</dbReference>
<dbReference type="Pfam" id="PF03613">
    <property type="entry name" value="EIID-AGA"/>
    <property type="match status" value="1"/>
</dbReference>
<keyword evidence="1" id="KW-1133">Transmembrane helix</keyword>
<dbReference type="PANTHER" id="PTHR32502:SF27">
    <property type="entry name" value="PTS SYSTEM, MANNOSE-SPECIFIC IID COMPONENT"/>
    <property type="match status" value="1"/>
</dbReference>
<dbReference type="Proteomes" id="UP001321804">
    <property type="component" value="Chromosome"/>
</dbReference>
<name>A0AAU9CU54_9LACO</name>
<keyword evidence="3" id="KW-1185">Reference proteome</keyword>
<feature type="transmembrane region" description="Helical" evidence="1">
    <location>
        <begin position="187"/>
        <end position="208"/>
    </location>
</feature>